<dbReference type="Proteomes" id="UP000177763">
    <property type="component" value="Unassembled WGS sequence"/>
</dbReference>
<proteinExistence type="predicted"/>
<comment type="caution">
    <text evidence="1">The sequence shown here is derived from an EMBL/GenBank/DDBJ whole genome shotgun (WGS) entry which is preliminary data.</text>
</comment>
<reference evidence="1 2" key="1">
    <citation type="journal article" date="2016" name="Nat. Commun.">
        <title>Thousands of microbial genomes shed light on interconnected biogeochemical processes in an aquifer system.</title>
        <authorList>
            <person name="Anantharaman K."/>
            <person name="Brown C.T."/>
            <person name="Hug L.A."/>
            <person name="Sharon I."/>
            <person name="Castelle C.J."/>
            <person name="Probst A.J."/>
            <person name="Thomas B.C."/>
            <person name="Singh A."/>
            <person name="Wilkins M.J."/>
            <person name="Karaoz U."/>
            <person name="Brodie E.L."/>
            <person name="Williams K.H."/>
            <person name="Hubbard S.S."/>
            <person name="Banfield J.F."/>
        </authorList>
    </citation>
    <scope>NUCLEOTIDE SEQUENCE [LARGE SCALE GENOMIC DNA]</scope>
</reference>
<evidence type="ECO:0008006" key="3">
    <source>
        <dbReference type="Google" id="ProtNLM"/>
    </source>
</evidence>
<evidence type="ECO:0000313" key="2">
    <source>
        <dbReference type="Proteomes" id="UP000177763"/>
    </source>
</evidence>
<accession>A0A1F4VIS1</accession>
<gene>
    <name evidence="1" type="ORF">A3H26_00140</name>
</gene>
<protein>
    <recommendedName>
        <fullName evidence="3">Antitoxin</fullName>
    </recommendedName>
</protein>
<organism evidence="1 2">
    <name type="scientific">candidate division WWE3 bacterium RIFCSPLOWO2_12_FULL_36_10</name>
    <dbReference type="NCBI Taxonomy" id="1802630"/>
    <lineage>
        <taxon>Bacteria</taxon>
        <taxon>Katanobacteria</taxon>
    </lineage>
</organism>
<dbReference type="EMBL" id="MEVN01000022">
    <property type="protein sequence ID" value="OGC57069.1"/>
    <property type="molecule type" value="Genomic_DNA"/>
</dbReference>
<name>A0A1F4VIS1_UNCKA</name>
<evidence type="ECO:0000313" key="1">
    <source>
        <dbReference type="EMBL" id="OGC57069.1"/>
    </source>
</evidence>
<dbReference type="AlphaFoldDB" id="A0A1F4VIS1"/>
<sequence length="100" mass="11542">MKKQRRDPFEGLVLDTYEQEVEDSVPAEDVFKVSKGDMERFAEIARAHKLFQVSKRINIRINNKDLAKVKAKARHNSIPYQTLISSIVHKYANGELEVTL</sequence>
<dbReference type="STRING" id="1802630.A3H26_00140"/>